<protein>
    <submittedName>
        <fullName evidence="1">Glycosyltransferase</fullName>
    </submittedName>
</protein>
<evidence type="ECO:0000313" key="1">
    <source>
        <dbReference type="EMBL" id="QOY52675.1"/>
    </source>
</evidence>
<name>A0A7S7LWJ0_9BACT</name>
<dbReference type="GO" id="GO:0016740">
    <property type="term" value="F:transferase activity"/>
    <property type="evidence" value="ECO:0007669"/>
    <property type="project" value="UniProtKB-KW"/>
</dbReference>
<gene>
    <name evidence="1" type="ORF">HUE88_03010</name>
</gene>
<dbReference type="Proteomes" id="UP000593994">
    <property type="component" value="Chromosome"/>
</dbReference>
<keyword evidence="2" id="KW-1185">Reference proteome</keyword>
<dbReference type="AlphaFoldDB" id="A0A7S7LWJ0"/>
<evidence type="ECO:0000313" key="2">
    <source>
        <dbReference type="Proteomes" id="UP000593994"/>
    </source>
</evidence>
<dbReference type="EMBL" id="CP054492">
    <property type="protein sequence ID" value="QOY52675.1"/>
    <property type="molecule type" value="Genomic_DNA"/>
</dbReference>
<accession>A0A7S7LWJ0</accession>
<proteinExistence type="predicted"/>
<dbReference type="RefSeq" id="WP_194370924.1">
    <property type="nucleotide sequence ID" value="NZ_CP054492.1"/>
</dbReference>
<dbReference type="Gene3D" id="3.40.50.2000">
    <property type="entry name" value="Glycogen Phosphorylase B"/>
    <property type="match status" value="1"/>
</dbReference>
<organism evidence="1 2">
    <name type="scientific">Candidatus Sulfurimonas baltica</name>
    <dbReference type="NCBI Taxonomy" id="2740404"/>
    <lineage>
        <taxon>Bacteria</taxon>
        <taxon>Pseudomonadati</taxon>
        <taxon>Campylobacterota</taxon>
        <taxon>Epsilonproteobacteria</taxon>
        <taxon>Campylobacterales</taxon>
        <taxon>Sulfurimonadaceae</taxon>
        <taxon>Sulfurimonas</taxon>
    </lineage>
</organism>
<reference evidence="1 2" key="1">
    <citation type="submission" date="2020-05" db="EMBL/GenBank/DDBJ databases">
        <title>Sulfurimonas marisnigri, sp. nov., and Sulfurimonas baltica, sp. nov., manganese oxide reducing chemolithoautotrophs of the class Epsilonproteobacteria isolated from the pelagic redoxclines of the Black and Baltic Seas and emended description of the genus Sulfurimonas.</title>
        <authorList>
            <person name="Henkel J.V."/>
            <person name="Laudan C."/>
            <person name="Werner J."/>
            <person name="Neu T."/>
            <person name="Plewe S."/>
            <person name="Sproer C."/>
            <person name="Bunk B."/>
            <person name="Schulz-Vogt H.N."/>
        </authorList>
    </citation>
    <scope>NUCLEOTIDE SEQUENCE [LARGE SCALE GENOMIC DNA]</scope>
    <source>
        <strain evidence="1 2">GD2</strain>
    </source>
</reference>
<dbReference type="KEGG" id="sbal:HUE88_03010"/>
<dbReference type="SUPFAM" id="SSF53756">
    <property type="entry name" value="UDP-Glycosyltransferase/glycogen phosphorylase"/>
    <property type="match status" value="1"/>
</dbReference>
<sequence length="358" mass="42121">MKYIFKKDTIYHFGYLAGIPYFNSTILNEHGVKSISIAPYIFDNLGEEGKVSKRNLPTNKSIYNTEDNKIIKILKVFFCILKIIPKAKLIHFYGNSLLPMNIDLFIFKIFRIPMIITWGGTDIRVISIARKNNPYFYLENNLDYDLKKIKLIKRISNYVDYVATDPELALYCEPYFKNIFINKQPCSYYLNKENVFLFSKNKKDIKFLHIPTRENLKGTQYFVEALEKLKNEGYLFDFELLKPELSQIEMKQKIFECDIYLDELRCGSYGMTAVEAIGLGKPTLTFIREDLISRFPKELPFVNSNPDNVYDNIKWLLDNKEKIEEISIASREYAVKYHSNDAIYNELLKFYTEMGVNF</sequence>
<keyword evidence="1" id="KW-0808">Transferase</keyword>